<accession>A0A922PV68</accession>
<evidence type="ECO:0000259" key="1">
    <source>
        <dbReference type="SMART" id="SM00873"/>
    </source>
</evidence>
<dbReference type="InterPro" id="IPR005146">
    <property type="entry name" value="B3/B4_tRNA-bd"/>
</dbReference>
<dbReference type="InterPro" id="IPR020825">
    <property type="entry name" value="Phe-tRNA_synthase-like_B3/B4"/>
</dbReference>
<reference evidence="2 3" key="1">
    <citation type="journal article" date="2015" name="Genome Announc.">
        <title>Expanding the biotechnology potential of lactobacilli through comparative genomics of 213 strains and associated genera.</title>
        <authorList>
            <person name="Sun Z."/>
            <person name="Harris H.M."/>
            <person name="McCann A."/>
            <person name="Guo C."/>
            <person name="Argimon S."/>
            <person name="Zhang W."/>
            <person name="Yang X."/>
            <person name="Jeffery I.B."/>
            <person name="Cooney J.C."/>
            <person name="Kagawa T.F."/>
            <person name="Liu W."/>
            <person name="Song Y."/>
            <person name="Salvetti E."/>
            <person name="Wrobel A."/>
            <person name="Rasinkangas P."/>
            <person name="Parkhill J."/>
            <person name="Rea M.C."/>
            <person name="O'Sullivan O."/>
            <person name="Ritari J."/>
            <person name="Douillard F.P."/>
            <person name="Paul Ross R."/>
            <person name="Yang R."/>
            <person name="Briner A.E."/>
            <person name="Felis G.E."/>
            <person name="de Vos W.M."/>
            <person name="Barrangou R."/>
            <person name="Klaenhammer T.R."/>
            <person name="Caufield P.W."/>
            <person name="Cui Y."/>
            <person name="Zhang H."/>
            <person name="O'Toole P.W."/>
        </authorList>
    </citation>
    <scope>NUCLEOTIDE SEQUENCE [LARGE SCALE GENOMIC DNA]</scope>
    <source>
        <strain evidence="2 3">DSM 8475</strain>
    </source>
</reference>
<name>A0A922PV68_9LACO</name>
<dbReference type="SMART" id="SM00873">
    <property type="entry name" value="B3_4"/>
    <property type="match status" value="1"/>
</dbReference>
<evidence type="ECO:0000313" key="2">
    <source>
        <dbReference type="EMBL" id="KRM36179.1"/>
    </source>
</evidence>
<dbReference type="SUPFAM" id="SSF56037">
    <property type="entry name" value="PheT/TilS domain"/>
    <property type="match status" value="1"/>
</dbReference>
<dbReference type="Proteomes" id="UP000051085">
    <property type="component" value="Unassembled WGS sequence"/>
</dbReference>
<dbReference type="PANTHER" id="PTHR39209">
    <property type="match status" value="1"/>
</dbReference>
<dbReference type="EMBL" id="AZGO01000053">
    <property type="protein sequence ID" value="KRM36179.1"/>
    <property type="molecule type" value="Genomic_DNA"/>
</dbReference>
<sequence>MAVNENIKEAFQMEKVVVDQSFWDLFPDAQVNILYANGIDNHDMDKNVAERRKMLANAVKEADKFLTNETFRLNPVIDQWRKAYQQFKKKKGARASIEALLKRANQGRTFDPIDPMVDVYNSISMTYGVPVGMEDRDKIKGAMHLGQVDGGQAFRPVGADDDEPTLPGEVCYYDEEGAVCRCLNWRDAQRTMLTEDSQNVVAVIESVNAEQAERANEAMEELSKLINKYFGVETTNVYHLTKDNPVAEVPADMQ</sequence>
<organism evidence="2 3">
    <name type="scientific">Limosilactobacillus pontis DSM 8475</name>
    <dbReference type="NCBI Taxonomy" id="1423794"/>
    <lineage>
        <taxon>Bacteria</taxon>
        <taxon>Bacillati</taxon>
        <taxon>Bacillota</taxon>
        <taxon>Bacilli</taxon>
        <taxon>Lactobacillales</taxon>
        <taxon>Lactobacillaceae</taxon>
        <taxon>Limosilactobacillus</taxon>
    </lineage>
</organism>
<dbReference type="GO" id="GO:0004826">
    <property type="term" value="F:phenylalanine-tRNA ligase activity"/>
    <property type="evidence" value="ECO:0007669"/>
    <property type="project" value="InterPro"/>
</dbReference>
<dbReference type="Pfam" id="PF03483">
    <property type="entry name" value="B3_4"/>
    <property type="match status" value="1"/>
</dbReference>
<dbReference type="Gene3D" id="3.50.40.10">
    <property type="entry name" value="Phenylalanyl-trna Synthetase, Chain B, domain 3"/>
    <property type="match status" value="1"/>
</dbReference>
<proteinExistence type="predicted"/>
<protein>
    <submittedName>
        <fullName evidence="2">B3 4 domain-containing protein</fullName>
    </submittedName>
</protein>
<gene>
    <name evidence="2" type="ORF">FD34_GL000186</name>
</gene>
<evidence type="ECO:0000313" key="3">
    <source>
        <dbReference type="Proteomes" id="UP000051085"/>
    </source>
</evidence>
<feature type="domain" description="B3/B4 tRNA-binding" evidence="1">
    <location>
        <begin position="78"/>
        <end position="231"/>
    </location>
</feature>
<dbReference type="PANTHER" id="PTHR39209:SF2">
    <property type="entry name" value="CYTOPLASMIC PROTEIN"/>
    <property type="match status" value="1"/>
</dbReference>
<dbReference type="GO" id="GO:0003723">
    <property type="term" value="F:RNA binding"/>
    <property type="evidence" value="ECO:0007669"/>
    <property type="project" value="InterPro"/>
</dbReference>
<comment type="caution">
    <text evidence="2">The sequence shown here is derived from an EMBL/GenBank/DDBJ whole genome shotgun (WGS) entry which is preliminary data.</text>
</comment>
<dbReference type="AlphaFoldDB" id="A0A922PV68"/>